<dbReference type="Gene3D" id="1.20.1600.10">
    <property type="entry name" value="Outer membrane efflux proteins (OEP)"/>
    <property type="match status" value="1"/>
</dbReference>
<feature type="signal peptide" evidence="9">
    <location>
        <begin position="1"/>
        <end position="23"/>
    </location>
</feature>
<feature type="chain" id="PRO_5011761638" evidence="9">
    <location>
        <begin position="24"/>
        <end position="508"/>
    </location>
</feature>
<dbReference type="Pfam" id="PF02321">
    <property type="entry name" value="OEP"/>
    <property type="match status" value="2"/>
</dbReference>
<comment type="subcellular location">
    <subcellularLocation>
        <location evidence="1">Cell outer membrane</location>
    </subcellularLocation>
</comment>
<evidence type="ECO:0000256" key="6">
    <source>
        <dbReference type="ARBA" id="ARBA00023136"/>
    </source>
</evidence>
<sequence length="508" mass="56682">MMKPRVFWCFVFMACLVQLKSYAQTSNAKVLTFSEVYDQMMGNSHVLKQAEYQMNEKAAELKAAKGLRAPKVSLTGTAVQMADPLHLDLTPVRDAITPLYSALGHFGDFSGVPNPDPGTNQLMPTLPDDMSTAAMRAKLLEGLDHVNAAEWDQMIQEKQFASLSASVVWPLFTGGKINAANEAARIHEEEAGLQKEQKQAELLSELVTRYYGLVLSREAEKVRVQVLDAMEKHLYDAEKLTEEGQIAQVEKLHAEVAKADAERELQKARRQSQIIERSLQNTLAMEPTESIVPANRLFILSEVGEESQFVELAKTNSPLLKQVDSKKELSKTGVKLEKSDYMPTVALTGMYDIANKDLSPYVPEWLVGVGVKWTLFDGAARTRKVQAAKHRVSQVEEAGLKAEDDIETVIRKLHQQLSMQLEQHESLKKSLTFAEAYLESKDRAFHEGLATSSDVVDARLLVAKFKIEQLQAMYQYDVALASLMQICGVPAQFNNYLTSDLVITQSID</sequence>
<keyword evidence="7" id="KW-0998">Cell outer membrane</keyword>
<keyword evidence="8" id="KW-0175">Coiled coil</keyword>
<feature type="coiled-coil region" evidence="8">
    <location>
        <begin position="249"/>
        <end position="278"/>
    </location>
</feature>
<reference evidence="10 11" key="1">
    <citation type="submission" date="2016-10" db="EMBL/GenBank/DDBJ databases">
        <authorList>
            <person name="de Groot N.N."/>
        </authorList>
    </citation>
    <scope>NUCLEOTIDE SEQUENCE [LARGE SCALE GENOMIC DNA]</scope>
    <source>
        <strain evidence="10 11">CGMCC 1.9156</strain>
    </source>
</reference>
<gene>
    <name evidence="10" type="ORF">SAMN05216283_101774</name>
</gene>
<keyword evidence="4" id="KW-1134">Transmembrane beta strand</keyword>
<evidence type="ECO:0000256" key="8">
    <source>
        <dbReference type="SAM" id="Coils"/>
    </source>
</evidence>
<comment type="similarity">
    <text evidence="2">Belongs to the outer membrane factor (OMF) (TC 1.B.17) family.</text>
</comment>
<dbReference type="PANTHER" id="PTHR30026:SF5">
    <property type="entry name" value="ABC-TYPE EFFLUX SYSTEM SECRETIN COMPONENT"/>
    <property type="match status" value="1"/>
</dbReference>
<evidence type="ECO:0000256" key="2">
    <source>
        <dbReference type="ARBA" id="ARBA00007613"/>
    </source>
</evidence>
<dbReference type="SUPFAM" id="SSF56954">
    <property type="entry name" value="Outer membrane efflux proteins (OEP)"/>
    <property type="match status" value="1"/>
</dbReference>
<dbReference type="InterPro" id="IPR051906">
    <property type="entry name" value="TolC-like"/>
</dbReference>
<evidence type="ECO:0000256" key="4">
    <source>
        <dbReference type="ARBA" id="ARBA00022452"/>
    </source>
</evidence>
<evidence type="ECO:0000256" key="7">
    <source>
        <dbReference type="ARBA" id="ARBA00023237"/>
    </source>
</evidence>
<dbReference type="AlphaFoldDB" id="A0A1I2CM34"/>
<dbReference type="Proteomes" id="UP000198964">
    <property type="component" value="Unassembled WGS sequence"/>
</dbReference>
<accession>A0A1I2CM34</accession>
<evidence type="ECO:0000256" key="1">
    <source>
        <dbReference type="ARBA" id="ARBA00004442"/>
    </source>
</evidence>
<evidence type="ECO:0000313" key="10">
    <source>
        <dbReference type="EMBL" id="SFE69376.1"/>
    </source>
</evidence>
<dbReference type="RefSeq" id="WP_093918480.1">
    <property type="nucleotide sequence ID" value="NZ_FONW01000001.1"/>
</dbReference>
<dbReference type="GO" id="GO:0009279">
    <property type="term" value="C:cell outer membrane"/>
    <property type="evidence" value="ECO:0007669"/>
    <property type="project" value="UniProtKB-SubCell"/>
</dbReference>
<dbReference type="GO" id="GO:0015562">
    <property type="term" value="F:efflux transmembrane transporter activity"/>
    <property type="evidence" value="ECO:0007669"/>
    <property type="project" value="InterPro"/>
</dbReference>
<proteinExistence type="inferred from homology"/>
<dbReference type="PANTHER" id="PTHR30026">
    <property type="entry name" value="OUTER MEMBRANE PROTEIN TOLC"/>
    <property type="match status" value="1"/>
</dbReference>
<keyword evidence="9" id="KW-0732">Signal</keyword>
<evidence type="ECO:0000256" key="5">
    <source>
        <dbReference type="ARBA" id="ARBA00022692"/>
    </source>
</evidence>
<evidence type="ECO:0000256" key="9">
    <source>
        <dbReference type="SAM" id="SignalP"/>
    </source>
</evidence>
<dbReference type="GO" id="GO:0015288">
    <property type="term" value="F:porin activity"/>
    <property type="evidence" value="ECO:0007669"/>
    <property type="project" value="TreeGrafter"/>
</dbReference>
<dbReference type="EMBL" id="FONW01000001">
    <property type="protein sequence ID" value="SFE69376.1"/>
    <property type="molecule type" value="Genomic_DNA"/>
</dbReference>
<protein>
    <submittedName>
        <fullName evidence="10">Outer membrane protein TolC</fullName>
    </submittedName>
</protein>
<organism evidence="10 11">
    <name type="scientific">Sunxiuqinia elliptica</name>
    <dbReference type="NCBI Taxonomy" id="655355"/>
    <lineage>
        <taxon>Bacteria</taxon>
        <taxon>Pseudomonadati</taxon>
        <taxon>Bacteroidota</taxon>
        <taxon>Bacteroidia</taxon>
        <taxon>Marinilabiliales</taxon>
        <taxon>Prolixibacteraceae</taxon>
        <taxon>Sunxiuqinia</taxon>
    </lineage>
</organism>
<evidence type="ECO:0000256" key="3">
    <source>
        <dbReference type="ARBA" id="ARBA00022448"/>
    </source>
</evidence>
<dbReference type="STRING" id="655355.SAMN05216283_101774"/>
<keyword evidence="6" id="KW-0472">Membrane</keyword>
<keyword evidence="5" id="KW-0812">Transmembrane</keyword>
<dbReference type="InterPro" id="IPR003423">
    <property type="entry name" value="OMP_efflux"/>
</dbReference>
<keyword evidence="3" id="KW-0813">Transport</keyword>
<name>A0A1I2CM34_9BACT</name>
<keyword evidence="11" id="KW-1185">Reference proteome</keyword>
<evidence type="ECO:0000313" key="11">
    <source>
        <dbReference type="Proteomes" id="UP000198964"/>
    </source>
</evidence>
<dbReference type="GO" id="GO:1990281">
    <property type="term" value="C:efflux pump complex"/>
    <property type="evidence" value="ECO:0007669"/>
    <property type="project" value="TreeGrafter"/>
</dbReference>